<evidence type="ECO:0000313" key="1">
    <source>
        <dbReference type="EMBL" id="VDP67843.1"/>
    </source>
</evidence>
<dbReference type="EMBL" id="UZAN01039958">
    <property type="protein sequence ID" value="VDP67843.1"/>
    <property type="molecule type" value="Genomic_DNA"/>
</dbReference>
<reference evidence="1 2" key="2">
    <citation type="submission" date="2018-11" db="EMBL/GenBank/DDBJ databases">
        <authorList>
            <consortium name="Pathogen Informatics"/>
        </authorList>
    </citation>
    <scope>NUCLEOTIDE SEQUENCE [LARGE SCALE GENOMIC DNA]</scope>
    <source>
        <strain evidence="1 2">Egypt</strain>
    </source>
</reference>
<evidence type="ECO:0000313" key="2">
    <source>
        <dbReference type="Proteomes" id="UP000272942"/>
    </source>
</evidence>
<reference evidence="3" key="1">
    <citation type="submission" date="2016-06" db="UniProtKB">
        <authorList>
            <consortium name="WormBaseParasite"/>
        </authorList>
    </citation>
    <scope>IDENTIFICATION</scope>
</reference>
<accession>A0A183A7I4</accession>
<dbReference type="AlphaFoldDB" id="A0A183A7I4"/>
<keyword evidence="2" id="KW-1185">Reference proteome</keyword>
<dbReference type="WBParaSite" id="ECPE_0000292201-mRNA-1">
    <property type="protein sequence ID" value="ECPE_0000292201-mRNA-1"/>
    <property type="gene ID" value="ECPE_0000292201"/>
</dbReference>
<organism evidence="3">
    <name type="scientific">Echinostoma caproni</name>
    <dbReference type="NCBI Taxonomy" id="27848"/>
    <lineage>
        <taxon>Eukaryota</taxon>
        <taxon>Metazoa</taxon>
        <taxon>Spiralia</taxon>
        <taxon>Lophotrochozoa</taxon>
        <taxon>Platyhelminthes</taxon>
        <taxon>Trematoda</taxon>
        <taxon>Digenea</taxon>
        <taxon>Plagiorchiida</taxon>
        <taxon>Echinostomata</taxon>
        <taxon>Echinostomatoidea</taxon>
        <taxon>Echinostomatidae</taxon>
        <taxon>Echinostoma</taxon>
    </lineage>
</organism>
<protein>
    <submittedName>
        <fullName evidence="3">Non-structural maintenance of chromosomes element 4</fullName>
    </submittedName>
</protein>
<gene>
    <name evidence="1" type="ORF">ECPE_LOCUS2919</name>
</gene>
<name>A0A183A7I4_9TREM</name>
<evidence type="ECO:0000313" key="3">
    <source>
        <dbReference type="WBParaSite" id="ECPE_0000292201-mRNA-1"/>
    </source>
</evidence>
<dbReference type="Proteomes" id="UP000272942">
    <property type="component" value="Unassembled WGS sequence"/>
</dbReference>
<proteinExistence type="predicted"/>
<sequence>MDQYAYENYDNTNESAEEKVRQMLNKDMNTENIQCRVLSLLINVNDKCASNDVWSNDLLVQYKEKLSNQVSATTMQIKSVLTGVLMEAMPVTKIEPVFIYSNENKLGVQFMVRVQANRHNVEDPTVQKLLLNRIDQGGICFNAIPTGTKIMSKLSFDHKQTRMRRLADCIHRSNAHNLSYMTDF</sequence>